<protein>
    <recommendedName>
        <fullName evidence="4">DUF4393 domain-containing protein</fullName>
    </recommendedName>
</protein>
<evidence type="ECO:0000256" key="1">
    <source>
        <dbReference type="SAM" id="Phobius"/>
    </source>
</evidence>
<proteinExistence type="predicted"/>
<evidence type="ECO:0000313" key="3">
    <source>
        <dbReference type="Proteomes" id="UP000020735"/>
    </source>
</evidence>
<gene>
    <name evidence="2" type="ORF">J529_0785</name>
</gene>
<keyword evidence="1" id="KW-1133">Transmembrane helix</keyword>
<evidence type="ECO:0008006" key="4">
    <source>
        <dbReference type="Google" id="ProtNLM"/>
    </source>
</evidence>
<keyword evidence="1" id="KW-0472">Membrane</keyword>
<dbReference type="EMBL" id="JEXJ01000008">
    <property type="protein sequence ID" value="EXC52933.1"/>
    <property type="molecule type" value="Genomic_DNA"/>
</dbReference>
<keyword evidence="1" id="KW-0812">Transmembrane</keyword>
<dbReference type="RefSeq" id="WP_002123357.1">
    <property type="nucleotide sequence ID" value="NZ_JEXJ01000008.1"/>
</dbReference>
<accession>A0A009T164</accession>
<feature type="transmembrane region" description="Helical" evidence="1">
    <location>
        <begin position="20"/>
        <end position="42"/>
    </location>
</feature>
<dbReference type="Proteomes" id="UP000020735">
    <property type="component" value="Unassembled WGS sequence"/>
</dbReference>
<dbReference type="PATRIC" id="fig|1310630.3.peg.776"/>
<name>A0A009T164_ACIBA</name>
<organism evidence="2 3">
    <name type="scientific">Acinetobacter baumannii 99063</name>
    <dbReference type="NCBI Taxonomy" id="1310630"/>
    <lineage>
        <taxon>Bacteria</taxon>
        <taxon>Pseudomonadati</taxon>
        <taxon>Pseudomonadota</taxon>
        <taxon>Gammaproteobacteria</taxon>
        <taxon>Moraxellales</taxon>
        <taxon>Moraxellaceae</taxon>
        <taxon>Acinetobacter</taxon>
        <taxon>Acinetobacter calcoaceticus/baumannii complex</taxon>
    </lineage>
</organism>
<evidence type="ECO:0000313" key="2">
    <source>
        <dbReference type="EMBL" id="EXC52933.1"/>
    </source>
</evidence>
<reference evidence="2 3" key="1">
    <citation type="submission" date="2014-02" db="EMBL/GenBank/DDBJ databases">
        <title>Comparative genomics and transcriptomics to identify genetic mechanisms underlying the emergence of carbapenem resistant Acinetobacter baumannii (CRAb).</title>
        <authorList>
            <person name="Harris A.D."/>
            <person name="Johnson K.J."/>
            <person name="George J."/>
            <person name="Shefchek K."/>
            <person name="Daugherty S.C."/>
            <person name="Parankush S."/>
            <person name="Sadzewicz L."/>
            <person name="Tallon L."/>
            <person name="Sengamalay N."/>
            <person name="Hazen T.H."/>
            <person name="Rasko D.A."/>
        </authorList>
    </citation>
    <scope>NUCLEOTIDE SEQUENCE [LARGE SCALE GENOMIC DNA]</scope>
    <source>
        <strain evidence="2 3">99063</strain>
    </source>
</reference>
<sequence length="239" mass="27255">MTEKDNNLNASFLDHRVATYKAIAGLIPGFGSILSEVVGAIIPDQRMDRLVKYIKILDTKVQKINSDLLEIAKQNELAIDLIEEGFVQASRSLSNERREYIANVVANGISDEEKNYADSKYILKLLGELNDQEVIWLRFFLHPTFDGDEEFRQQHQNVIEPIATYIGADENILEKKDIQESYKSHLERLGLIRSNYRIDKNTGLPKFNHQGVPEVSYRFVTPLGKMMLKKIGLIDSANT</sequence>
<comment type="caution">
    <text evidence="2">The sequence shown here is derived from an EMBL/GenBank/DDBJ whole genome shotgun (WGS) entry which is preliminary data.</text>
</comment>
<dbReference type="AlphaFoldDB" id="A0A009T164"/>